<proteinExistence type="inferred from homology"/>
<dbReference type="Proteomes" id="UP001303889">
    <property type="component" value="Unassembled WGS sequence"/>
</dbReference>
<dbReference type="PANTHER" id="PTHR24320:SF154">
    <property type="entry name" value="OXIDOREDUCTASE, SHORT-CHAIN DEHYDROGENASE_REDUCTASE FAMILY (AFU_ORTHOLOGUE AFUA_2G04560)"/>
    <property type="match status" value="1"/>
</dbReference>
<dbReference type="GO" id="GO:0016491">
    <property type="term" value="F:oxidoreductase activity"/>
    <property type="evidence" value="ECO:0007669"/>
    <property type="project" value="UniProtKB-KW"/>
</dbReference>
<dbReference type="SUPFAM" id="SSF51735">
    <property type="entry name" value="NAD(P)-binding Rossmann-fold domains"/>
    <property type="match status" value="1"/>
</dbReference>
<dbReference type="Gene3D" id="3.40.50.720">
    <property type="entry name" value="NAD(P)-binding Rossmann-like Domain"/>
    <property type="match status" value="1"/>
</dbReference>
<organism evidence="3 4">
    <name type="scientific">Staphylotrichum tortipilum</name>
    <dbReference type="NCBI Taxonomy" id="2831512"/>
    <lineage>
        <taxon>Eukaryota</taxon>
        <taxon>Fungi</taxon>
        <taxon>Dikarya</taxon>
        <taxon>Ascomycota</taxon>
        <taxon>Pezizomycotina</taxon>
        <taxon>Sordariomycetes</taxon>
        <taxon>Sordariomycetidae</taxon>
        <taxon>Sordariales</taxon>
        <taxon>Chaetomiaceae</taxon>
        <taxon>Staphylotrichum</taxon>
    </lineage>
</organism>
<reference evidence="3" key="1">
    <citation type="journal article" date="2023" name="Mol. Phylogenet. Evol.">
        <title>Genome-scale phylogeny and comparative genomics of the fungal order Sordariales.</title>
        <authorList>
            <person name="Hensen N."/>
            <person name="Bonometti L."/>
            <person name="Westerberg I."/>
            <person name="Brannstrom I.O."/>
            <person name="Guillou S."/>
            <person name="Cros-Aarteil S."/>
            <person name="Calhoun S."/>
            <person name="Haridas S."/>
            <person name="Kuo A."/>
            <person name="Mondo S."/>
            <person name="Pangilinan J."/>
            <person name="Riley R."/>
            <person name="LaButti K."/>
            <person name="Andreopoulos B."/>
            <person name="Lipzen A."/>
            <person name="Chen C."/>
            <person name="Yan M."/>
            <person name="Daum C."/>
            <person name="Ng V."/>
            <person name="Clum A."/>
            <person name="Steindorff A."/>
            <person name="Ohm R.A."/>
            <person name="Martin F."/>
            <person name="Silar P."/>
            <person name="Natvig D.O."/>
            <person name="Lalanne C."/>
            <person name="Gautier V."/>
            <person name="Ament-Velasquez S.L."/>
            <person name="Kruys A."/>
            <person name="Hutchinson M.I."/>
            <person name="Powell A.J."/>
            <person name="Barry K."/>
            <person name="Miller A.N."/>
            <person name="Grigoriev I.V."/>
            <person name="Debuchy R."/>
            <person name="Gladieux P."/>
            <person name="Hiltunen Thoren M."/>
            <person name="Johannesson H."/>
        </authorList>
    </citation>
    <scope>NUCLEOTIDE SEQUENCE</scope>
    <source>
        <strain evidence="3">CBS 103.79</strain>
    </source>
</reference>
<name>A0AAN6RSA8_9PEZI</name>
<evidence type="ECO:0000313" key="3">
    <source>
        <dbReference type="EMBL" id="KAK3901592.1"/>
    </source>
</evidence>
<protein>
    <submittedName>
        <fullName evidence="3">Short-chain dehydrogenase TIC 32, chloroplastic</fullName>
    </submittedName>
</protein>
<comment type="similarity">
    <text evidence="1">Belongs to the short-chain dehydrogenases/reductases (SDR) family.</text>
</comment>
<dbReference type="PRINTS" id="PR00081">
    <property type="entry name" value="GDHRDH"/>
</dbReference>
<accession>A0AAN6RSA8</accession>
<dbReference type="InterPro" id="IPR036291">
    <property type="entry name" value="NAD(P)-bd_dom_sf"/>
</dbReference>
<gene>
    <name evidence="3" type="ORF">C8A05DRAFT_16243</name>
</gene>
<comment type="caution">
    <text evidence="3">The sequence shown here is derived from an EMBL/GenBank/DDBJ whole genome shotgun (WGS) entry which is preliminary data.</text>
</comment>
<dbReference type="AlphaFoldDB" id="A0AAN6RSA8"/>
<evidence type="ECO:0000313" key="4">
    <source>
        <dbReference type="Proteomes" id="UP001303889"/>
    </source>
</evidence>
<dbReference type="PANTHER" id="PTHR24320">
    <property type="entry name" value="RETINOL DEHYDROGENASE"/>
    <property type="match status" value="1"/>
</dbReference>
<dbReference type="EMBL" id="MU855568">
    <property type="protein sequence ID" value="KAK3901592.1"/>
    <property type="molecule type" value="Genomic_DNA"/>
</dbReference>
<dbReference type="InterPro" id="IPR002347">
    <property type="entry name" value="SDR_fam"/>
</dbReference>
<sequence length="306" mass="32419">MPGFNPTKDRLDVAGKVILITGGTAGVGAGTLIALARHEPAHLLFTGRNPTSAASTIARARASIPPSSSSSEVPITFIPADLASLSSVHSAAANLAATLPRLDVLVCNAGIMAAPPALSADGYELQFATNHLGHALLVHKLLPLLARTADARVVMVTSTGWRGAPPGGVQFDRLRTTQEMPVLGRWLRYGQSKLANMLFARELAARYPGVLAFSVTPGVVATGLVTELGVVDKALVYLPNIGRVKTPEEGTHNLLWAVGVPKGEVKPGAFYEPVGRLSRMETKASRGPELAGKLWEWTETELKQWM</sequence>
<evidence type="ECO:0000256" key="1">
    <source>
        <dbReference type="ARBA" id="ARBA00006484"/>
    </source>
</evidence>
<dbReference type="Pfam" id="PF00106">
    <property type="entry name" value="adh_short"/>
    <property type="match status" value="1"/>
</dbReference>
<keyword evidence="2" id="KW-0560">Oxidoreductase</keyword>
<evidence type="ECO:0000256" key="2">
    <source>
        <dbReference type="ARBA" id="ARBA00023002"/>
    </source>
</evidence>
<keyword evidence="4" id="KW-1185">Reference proteome</keyword>
<reference evidence="3" key="2">
    <citation type="submission" date="2023-05" db="EMBL/GenBank/DDBJ databases">
        <authorList>
            <consortium name="Lawrence Berkeley National Laboratory"/>
            <person name="Steindorff A."/>
            <person name="Hensen N."/>
            <person name="Bonometti L."/>
            <person name="Westerberg I."/>
            <person name="Brannstrom I.O."/>
            <person name="Guillou S."/>
            <person name="Cros-Aarteil S."/>
            <person name="Calhoun S."/>
            <person name="Haridas S."/>
            <person name="Kuo A."/>
            <person name="Mondo S."/>
            <person name="Pangilinan J."/>
            <person name="Riley R."/>
            <person name="Labutti K."/>
            <person name="Andreopoulos B."/>
            <person name="Lipzen A."/>
            <person name="Chen C."/>
            <person name="Yanf M."/>
            <person name="Daum C."/>
            <person name="Ng V."/>
            <person name="Clum A."/>
            <person name="Ohm R."/>
            <person name="Martin F."/>
            <person name="Silar P."/>
            <person name="Natvig D."/>
            <person name="Lalanne C."/>
            <person name="Gautier V."/>
            <person name="Ament-Velasquez S.L."/>
            <person name="Kruys A."/>
            <person name="Hutchinson M.I."/>
            <person name="Powell A.J."/>
            <person name="Barry K."/>
            <person name="Miller A.N."/>
            <person name="Grigoriev I.V."/>
            <person name="Debuchy R."/>
            <person name="Gladieux P."/>
            <person name="Thoren M.H."/>
            <person name="Johannesson H."/>
        </authorList>
    </citation>
    <scope>NUCLEOTIDE SEQUENCE</scope>
    <source>
        <strain evidence="3">CBS 103.79</strain>
    </source>
</reference>